<evidence type="ECO:0000256" key="13">
    <source>
        <dbReference type="ARBA" id="ARBA00052609"/>
    </source>
</evidence>
<dbReference type="GO" id="GO:0009694">
    <property type="term" value="P:jasmonic acid metabolic process"/>
    <property type="evidence" value="ECO:0007669"/>
    <property type="project" value="TreeGrafter"/>
</dbReference>
<dbReference type="FunFam" id="3.40.50.1820:FF:000051">
    <property type="entry name" value="(S)-hydroxynitrile lyase"/>
    <property type="match status" value="1"/>
</dbReference>
<comment type="similarity">
    <text evidence="15">Belongs to the AB hydrolase superfamily. Hydroxynitrile lyase family.</text>
</comment>
<evidence type="ECO:0000256" key="11">
    <source>
        <dbReference type="ARBA" id="ARBA00052511"/>
    </source>
</evidence>
<dbReference type="PANTHER" id="PTHR10992">
    <property type="entry name" value="METHYLESTERASE FAMILY MEMBER"/>
    <property type="match status" value="1"/>
</dbReference>
<evidence type="ECO:0000256" key="21">
    <source>
        <dbReference type="SAM" id="SignalP"/>
    </source>
</evidence>
<evidence type="ECO:0000256" key="19">
    <source>
        <dbReference type="ARBA" id="ARBA00078291"/>
    </source>
</evidence>
<comment type="catalytic activity">
    <reaction evidence="10">
        <text>2-methylpropanal + hydrogen cyanide = (2S)-2-hydroxy-3-methylbutanenitrile</text>
        <dbReference type="Rhea" id="RHEA:77403"/>
        <dbReference type="ChEBI" id="CHEBI:18407"/>
        <dbReference type="ChEBI" id="CHEBI:48943"/>
        <dbReference type="ChEBI" id="CHEBI:197354"/>
    </reaction>
</comment>
<name>A0AAV8TL01_9ROSI</name>
<reference evidence="23 24" key="1">
    <citation type="submission" date="2021-09" db="EMBL/GenBank/DDBJ databases">
        <title>Genomic insights and catalytic innovation underlie evolution of tropane alkaloids biosynthesis.</title>
        <authorList>
            <person name="Wang Y.-J."/>
            <person name="Tian T."/>
            <person name="Huang J.-P."/>
            <person name="Huang S.-X."/>
        </authorList>
    </citation>
    <scope>NUCLEOTIDE SEQUENCE [LARGE SCALE GENOMIC DNA]</scope>
    <source>
        <strain evidence="23">KIB-2018</strain>
        <tissue evidence="23">Leaf</tissue>
    </source>
</reference>
<evidence type="ECO:0000256" key="2">
    <source>
        <dbReference type="ARBA" id="ARBA00050104"/>
    </source>
</evidence>
<keyword evidence="24" id="KW-1185">Reference proteome</keyword>
<evidence type="ECO:0000256" key="10">
    <source>
        <dbReference type="ARBA" id="ARBA00052033"/>
    </source>
</evidence>
<dbReference type="InterPro" id="IPR000073">
    <property type="entry name" value="AB_hydrolase_1"/>
</dbReference>
<dbReference type="GO" id="GO:0080030">
    <property type="term" value="F:methyl indole-3-acetate esterase activity"/>
    <property type="evidence" value="ECO:0007669"/>
    <property type="project" value="TreeGrafter"/>
</dbReference>
<dbReference type="PANTHER" id="PTHR10992:SF1002">
    <property type="entry name" value="SALICYLIC ACID-BINDING PROTEIN 2-LIKE"/>
    <property type="match status" value="1"/>
</dbReference>
<evidence type="ECO:0000256" key="14">
    <source>
        <dbReference type="ARBA" id="ARBA00052826"/>
    </source>
</evidence>
<evidence type="ECO:0000256" key="16">
    <source>
        <dbReference type="ARBA" id="ARBA00066572"/>
    </source>
</evidence>
<sequence>MSLEKRYMLFISLICISFIFTANGTLSETPKSAPSKHFVLVHGACHGAWSWFKLVPLLKSSGHNVTALDLGASGVDPRQAMDLRSISDYFQPLRHFMASLPHHERVILVGHSYGGLAISQAMEYFPDKVSVAVFISALMPGPALNISTINQEIRRRAVPELDDKYTFANGTSNAPATFTFGPLELATKLYQLSSAEDLTLATMLMRPLPLFTEADISNELRLSKQNYSSVKRVFIVLEYDLIYQKDFQLWMIKKNPPNEVKLVLSDHMVIVSHTKMLLPHLLDVAKKYG</sequence>
<evidence type="ECO:0000256" key="12">
    <source>
        <dbReference type="ARBA" id="ARBA00052600"/>
    </source>
</evidence>
<comment type="catalytic activity">
    <reaction evidence="7">
        <text>butan-2-one + hydrogen cyanide = 2-hydroxy-2-methylbutanenitrile</text>
        <dbReference type="Rhea" id="RHEA:77467"/>
        <dbReference type="ChEBI" id="CHEBI:18407"/>
        <dbReference type="ChEBI" id="CHEBI:28398"/>
        <dbReference type="ChEBI" id="CHEBI:60954"/>
    </reaction>
    <physiologicalReaction direction="right-to-left" evidence="7">
        <dbReference type="Rhea" id="RHEA:77469"/>
    </physiologicalReaction>
</comment>
<dbReference type="AlphaFoldDB" id="A0AAV8TL01"/>
<evidence type="ECO:0000256" key="4">
    <source>
        <dbReference type="ARBA" id="ARBA00050262"/>
    </source>
</evidence>
<accession>A0AAV8TL01</accession>
<comment type="catalytic activity">
    <reaction evidence="13">
        <text>cyclohexanecarbaldehyde + hydrogen cyanide = (2S)-2-cyclohexyl-2-hydroxyacetonitrile</text>
        <dbReference type="Rhea" id="RHEA:77423"/>
        <dbReference type="ChEBI" id="CHEBI:18407"/>
        <dbReference type="ChEBI" id="CHEBI:197359"/>
        <dbReference type="ChEBI" id="CHEBI:197360"/>
    </reaction>
</comment>
<feature type="signal peptide" evidence="21">
    <location>
        <begin position="1"/>
        <end position="24"/>
    </location>
</feature>
<evidence type="ECO:0000256" key="8">
    <source>
        <dbReference type="ARBA" id="ARBA00051735"/>
    </source>
</evidence>
<dbReference type="SUPFAM" id="SSF53474">
    <property type="entry name" value="alpha/beta-Hydrolases"/>
    <property type="match status" value="1"/>
</dbReference>
<comment type="catalytic activity">
    <reaction evidence="9">
        <text>acrolein + hydrogen cyanide = (2S)-2-hydroxybut-3-enenitrile</text>
        <dbReference type="Rhea" id="RHEA:77411"/>
        <dbReference type="ChEBI" id="CHEBI:15368"/>
        <dbReference type="ChEBI" id="CHEBI:18407"/>
        <dbReference type="ChEBI" id="CHEBI:197356"/>
    </reaction>
</comment>
<dbReference type="InterPro" id="IPR029058">
    <property type="entry name" value="AB_hydrolase_fold"/>
</dbReference>
<evidence type="ECO:0000256" key="3">
    <source>
        <dbReference type="ARBA" id="ARBA00050241"/>
    </source>
</evidence>
<comment type="catalytic activity">
    <reaction evidence="5">
        <text>benzaldehyde + hydrogen cyanide = (S)-mandelonitrile</text>
        <dbReference type="Rhea" id="RHEA:77427"/>
        <dbReference type="ChEBI" id="CHEBI:17169"/>
        <dbReference type="ChEBI" id="CHEBI:18407"/>
        <dbReference type="ChEBI" id="CHEBI:36941"/>
    </reaction>
</comment>
<dbReference type="EMBL" id="JAIWQS010000004">
    <property type="protein sequence ID" value="KAJ8766634.1"/>
    <property type="molecule type" value="Genomic_DNA"/>
</dbReference>
<comment type="catalytic activity">
    <reaction evidence="14">
        <text>an aromatic (S)-hydroxynitrile = an aromatic aldehyde + hydrogen cyanide</text>
        <dbReference type="Rhea" id="RHEA:54660"/>
        <dbReference type="ChEBI" id="CHEBI:18407"/>
        <dbReference type="ChEBI" id="CHEBI:33855"/>
        <dbReference type="ChEBI" id="CHEBI:138306"/>
        <dbReference type="EC" id="4.1.2.47"/>
    </reaction>
</comment>
<dbReference type="Pfam" id="PF12697">
    <property type="entry name" value="Abhydrolase_6"/>
    <property type="match status" value="1"/>
</dbReference>
<protein>
    <recommendedName>
        <fullName evidence="17">(S)-hydroxynitrile lyase</fullName>
        <ecNumber evidence="16">4.1.2.47</ecNumber>
    </recommendedName>
    <alternativeName>
        <fullName evidence="18">2-hydroxy-2-methylpropanenitrile lyase</fullName>
    </alternativeName>
    <alternativeName>
        <fullName evidence="19">Acetone cyanohydrin lyase</fullName>
    </alternativeName>
    <alternativeName>
        <fullName evidence="20">Hydroxynitrile lyase</fullName>
    </alternativeName>
</protein>
<feature type="domain" description="AB hydrolase-1" evidence="22">
    <location>
        <begin position="38"/>
        <end position="272"/>
    </location>
</feature>
<gene>
    <name evidence="23" type="ORF">K2173_001154</name>
</gene>
<dbReference type="Gene3D" id="3.40.50.1820">
    <property type="entry name" value="alpha/beta hydrolase"/>
    <property type="match status" value="1"/>
</dbReference>
<dbReference type="EC" id="4.1.2.47" evidence="16"/>
<dbReference type="InterPro" id="IPR045889">
    <property type="entry name" value="MES/HNL"/>
</dbReference>
<dbReference type="GO" id="GO:0047606">
    <property type="term" value="F:(S)-hydroxynitrile lyase activity"/>
    <property type="evidence" value="ECO:0007669"/>
    <property type="project" value="UniProtKB-EC"/>
</dbReference>
<evidence type="ECO:0000256" key="5">
    <source>
        <dbReference type="ARBA" id="ARBA00050358"/>
    </source>
</evidence>
<evidence type="ECO:0000256" key="9">
    <source>
        <dbReference type="ARBA" id="ARBA00051977"/>
    </source>
</evidence>
<comment type="catalytic activity">
    <reaction evidence="4">
        <text>2-hydroxy-2-methylpropanenitrile = acetone + hydrogen cyanide</text>
        <dbReference type="Rhea" id="RHEA:11932"/>
        <dbReference type="ChEBI" id="CHEBI:15347"/>
        <dbReference type="ChEBI" id="CHEBI:15348"/>
        <dbReference type="ChEBI" id="CHEBI:18407"/>
    </reaction>
    <physiologicalReaction direction="left-to-right" evidence="4">
        <dbReference type="Rhea" id="RHEA:11933"/>
    </physiologicalReaction>
</comment>
<feature type="chain" id="PRO_5043664488" description="(S)-hydroxynitrile lyase" evidence="21">
    <location>
        <begin position="25"/>
        <end position="289"/>
    </location>
</feature>
<evidence type="ECO:0000259" key="22">
    <source>
        <dbReference type="Pfam" id="PF12697"/>
    </source>
</evidence>
<comment type="caution">
    <text evidence="23">The sequence shown here is derived from an EMBL/GenBank/DDBJ whole genome shotgun (WGS) entry which is preliminary data.</text>
</comment>
<proteinExistence type="inferred from homology"/>
<organism evidence="23 24">
    <name type="scientific">Erythroxylum novogranatense</name>
    <dbReference type="NCBI Taxonomy" id="1862640"/>
    <lineage>
        <taxon>Eukaryota</taxon>
        <taxon>Viridiplantae</taxon>
        <taxon>Streptophyta</taxon>
        <taxon>Embryophyta</taxon>
        <taxon>Tracheophyta</taxon>
        <taxon>Spermatophyta</taxon>
        <taxon>Magnoliopsida</taxon>
        <taxon>eudicotyledons</taxon>
        <taxon>Gunneridae</taxon>
        <taxon>Pentapetalae</taxon>
        <taxon>rosids</taxon>
        <taxon>fabids</taxon>
        <taxon>Malpighiales</taxon>
        <taxon>Erythroxylaceae</taxon>
        <taxon>Erythroxylum</taxon>
    </lineage>
</organism>
<evidence type="ECO:0000256" key="18">
    <source>
        <dbReference type="ARBA" id="ARBA00076040"/>
    </source>
</evidence>
<comment type="catalytic activity">
    <reaction evidence="8">
        <text>a disubstituted aliphatic (S)-hydroxynitrile = a ketone + hydrogen cyanide</text>
        <dbReference type="Rhea" id="RHEA:56592"/>
        <dbReference type="ChEBI" id="CHEBI:17087"/>
        <dbReference type="ChEBI" id="CHEBI:18407"/>
        <dbReference type="ChEBI" id="CHEBI:140597"/>
        <dbReference type="EC" id="4.1.2.47"/>
    </reaction>
</comment>
<comment type="catalytic activity">
    <reaction evidence="3">
        <text>a monosubstituted aliphatic (S)-hydroxynitrile = an aldehyde + hydrogen cyanide</text>
        <dbReference type="Rhea" id="RHEA:56588"/>
        <dbReference type="ChEBI" id="CHEBI:17478"/>
        <dbReference type="ChEBI" id="CHEBI:18407"/>
        <dbReference type="ChEBI" id="CHEBI:140596"/>
        <dbReference type="EC" id="4.1.2.47"/>
    </reaction>
</comment>
<keyword evidence="1" id="KW-0456">Lyase</keyword>
<comment type="catalytic activity">
    <reaction evidence="12">
        <text>2,2-dimethylpropanal + hydrogen cyanide = (2S)-2-hydroxy-3,3-dimethylbutanenitrile</text>
        <dbReference type="Rhea" id="RHEA:77407"/>
        <dbReference type="ChEBI" id="CHEBI:18407"/>
        <dbReference type="ChEBI" id="CHEBI:141557"/>
        <dbReference type="ChEBI" id="CHEBI:197355"/>
    </reaction>
</comment>
<dbReference type="Proteomes" id="UP001159364">
    <property type="component" value="Linkage Group LG04"/>
</dbReference>
<evidence type="ECO:0000256" key="7">
    <source>
        <dbReference type="ARBA" id="ARBA00051647"/>
    </source>
</evidence>
<dbReference type="GO" id="GO:0080031">
    <property type="term" value="F:methyl salicylate esterase activity"/>
    <property type="evidence" value="ECO:0007669"/>
    <property type="project" value="TreeGrafter"/>
</dbReference>
<comment type="catalytic activity">
    <reaction evidence="11">
        <text>3-formylthiophene + hydrogen cyanide = (2S)-2-hydroxy-2-(thiophen-3-yl)acetonitrile</text>
        <dbReference type="Rhea" id="RHEA:77459"/>
        <dbReference type="ChEBI" id="CHEBI:18407"/>
        <dbReference type="ChEBI" id="CHEBI:87611"/>
        <dbReference type="ChEBI" id="CHEBI:197333"/>
    </reaction>
</comment>
<dbReference type="GO" id="GO:0009696">
    <property type="term" value="P:salicylic acid metabolic process"/>
    <property type="evidence" value="ECO:0007669"/>
    <property type="project" value="TreeGrafter"/>
</dbReference>
<dbReference type="GO" id="GO:0080032">
    <property type="term" value="F:methyl jasmonate esterase activity"/>
    <property type="evidence" value="ECO:0007669"/>
    <property type="project" value="TreeGrafter"/>
</dbReference>
<keyword evidence="21" id="KW-0732">Signal</keyword>
<comment type="catalytic activity">
    <reaction evidence="2">
        <text>4-methoxybenzaldehyde + hydrogen cyanide = (2S)-2-hydroxy-2-(4-methoxyphenyl)acetonitrile</text>
        <dbReference type="Rhea" id="RHEA:77447"/>
        <dbReference type="ChEBI" id="CHEBI:18407"/>
        <dbReference type="ChEBI" id="CHEBI:28235"/>
        <dbReference type="ChEBI" id="CHEBI:197328"/>
    </reaction>
</comment>
<evidence type="ECO:0000256" key="6">
    <source>
        <dbReference type="ARBA" id="ARBA00050608"/>
    </source>
</evidence>
<evidence type="ECO:0000313" key="23">
    <source>
        <dbReference type="EMBL" id="KAJ8766634.1"/>
    </source>
</evidence>
<evidence type="ECO:0000313" key="24">
    <source>
        <dbReference type="Proteomes" id="UP001159364"/>
    </source>
</evidence>
<comment type="catalytic activity">
    <reaction evidence="6">
        <text>formylthiophene + hydrogen cyanide = (2R)-2-hydroxy-2-(thiophen-2-yl)acetonitrile</text>
        <dbReference type="Rhea" id="RHEA:77455"/>
        <dbReference type="ChEBI" id="CHEBI:18407"/>
        <dbReference type="ChEBI" id="CHEBI:87301"/>
        <dbReference type="ChEBI" id="CHEBI:197332"/>
    </reaction>
</comment>
<evidence type="ECO:0000256" key="1">
    <source>
        <dbReference type="ARBA" id="ARBA00023239"/>
    </source>
</evidence>
<evidence type="ECO:0000256" key="20">
    <source>
        <dbReference type="ARBA" id="ARBA00079794"/>
    </source>
</evidence>
<evidence type="ECO:0000256" key="17">
    <source>
        <dbReference type="ARBA" id="ARBA00069221"/>
    </source>
</evidence>
<evidence type="ECO:0000256" key="15">
    <source>
        <dbReference type="ARBA" id="ARBA00060885"/>
    </source>
</evidence>